<evidence type="ECO:0000313" key="2">
    <source>
        <dbReference type="Proteomes" id="UP000195569"/>
    </source>
</evidence>
<gene>
    <name evidence="1" type="ORF">BN2476_280007</name>
</gene>
<comment type="caution">
    <text evidence="1">The sequence shown here is derived from an EMBL/GenBank/DDBJ whole genome shotgun (WGS) entry which is preliminary data.</text>
</comment>
<reference evidence="1" key="1">
    <citation type="submission" date="2016-12" db="EMBL/GenBank/DDBJ databases">
        <authorList>
            <person name="Moulin L."/>
        </authorList>
    </citation>
    <scope>NUCLEOTIDE SEQUENCE [LARGE SCALE GENOMIC DNA]</scope>
    <source>
        <strain evidence="1">STM 7183</strain>
    </source>
</reference>
<dbReference type="Gene3D" id="3.40.50.360">
    <property type="match status" value="1"/>
</dbReference>
<dbReference type="EMBL" id="CYGY02000028">
    <property type="protein sequence ID" value="SIT41267.1"/>
    <property type="molecule type" value="Genomic_DNA"/>
</dbReference>
<dbReference type="Proteomes" id="UP000195569">
    <property type="component" value="Unassembled WGS sequence"/>
</dbReference>
<dbReference type="AlphaFoldDB" id="A0A1N7S2Q7"/>
<organism evidence="1 2">
    <name type="scientific">Paraburkholderia piptadeniae</name>
    <dbReference type="NCBI Taxonomy" id="1701573"/>
    <lineage>
        <taxon>Bacteria</taxon>
        <taxon>Pseudomonadati</taxon>
        <taxon>Pseudomonadota</taxon>
        <taxon>Betaproteobacteria</taxon>
        <taxon>Burkholderiales</taxon>
        <taxon>Burkholderiaceae</taxon>
        <taxon>Paraburkholderia</taxon>
    </lineage>
</organism>
<name>A0A1N7S2Q7_9BURK</name>
<keyword evidence="1" id="KW-0560">Oxidoreductase</keyword>
<keyword evidence="2" id="KW-1185">Reference proteome</keyword>
<evidence type="ECO:0000313" key="1">
    <source>
        <dbReference type="EMBL" id="SIT41267.1"/>
    </source>
</evidence>
<dbReference type="InterPro" id="IPR029039">
    <property type="entry name" value="Flavoprotein-like_sf"/>
</dbReference>
<dbReference type="GO" id="GO:0016491">
    <property type="term" value="F:oxidoreductase activity"/>
    <property type="evidence" value="ECO:0007669"/>
    <property type="project" value="UniProtKB-KW"/>
</dbReference>
<accession>A0A1N7S2Q7</accession>
<protein>
    <submittedName>
        <fullName evidence="1">FMN-dependent NADH-azoreductase 3</fullName>
        <ecNumber evidence="1">1.7.-.-</ecNumber>
    </submittedName>
</protein>
<dbReference type="EC" id="1.7.-.-" evidence="1"/>
<proteinExistence type="predicted"/>
<sequence>MDIGQSTTPAGSFDFQRPYVEAWTRFVGVTDIELIVVEKTLFGAAVDHVARQAAREQAVASASAVSAHRR</sequence>